<evidence type="ECO:0000256" key="1">
    <source>
        <dbReference type="SAM" id="MobiDB-lite"/>
    </source>
</evidence>
<keyword evidence="2" id="KW-0812">Transmembrane</keyword>
<evidence type="ECO:0000256" key="2">
    <source>
        <dbReference type="SAM" id="Phobius"/>
    </source>
</evidence>
<feature type="transmembrane region" description="Helical" evidence="2">
    <location>
        <begin position="248"/>
        <end position="267"/>
    </location>
</feature>
<reference evidence="3" key="1">
    <citation type="submission" date="2019-08" db="EMBL/GenBank/DDBJ databases">
        <authorList>
            <person name="Kucharzyk K."/>
            <person name="Murdoch R.W."/>
            <person name="Higgins S."/>
            <person name="Loffler F."/>
        </authorList>
    </citation>
    <scope>NUCLEOTIDE SEQUENCE</scope>
</reference>
<dbReference type="AlphaFoldDB" id="A0A644U9H1"/>
<keyword evidence="2" id="KW-1133">Transmembrane helix</keyword>
<feature type="compositionally biased region" description="Low complexity" evidence="1">
    <location>
        <begin position="189"/>
        <end position="209"/>
    </location>
</feature>
<proteinExistence type="predicted"/>
<dbReference type="EMBL" id="VSSQ01000090">
    <property type="protein sequence ID" value="MPL75591.1"/>
    <property type="molecule type" value="Genomic_DNA"/>
</dbReference>
<organism evidence="3">
    <name type="scientific">bioreactor metagenome</name>
    <dbReference type="NCBI Taxonomy" id="1076179"/>
    <lineage>
        <taxon>unclassified sequences</taxon>
        <taxon>metagenomes</taxon>
        <taxon>ecological metagenomes</taxon>
    </lineage>
</organism>
<keyword evidence="2" id="KW-0472">Membrane</keyword>
<protein>
    <submittedName>
        <fullName evidence="3">Uncharacterized protein</fullName>
    </submittedName>
</protein>
<evidence type="ECO:0000313" key="3">
    <source>
        <dbReference type="EMBL" id="MPL75591.1"/>
    </source>
</evidence>
<accession>A0A644U9H1</accession>
<comment type="caution">
    <text evidence="3">The sequence shown here is derived from an EMBL/GenBank/DDBJ whole genome shotgun (WGS) entry which is preliminary data.</text>
</comment>
<feature type="region of interest" description="Disordered" evidence="1">
    <location>
        <begin position="187"/>
        <end position="214"/>
    </location>
</feature>
<gene>
    <name evidence="3" type="ORF">SDC9_21417</name>
</gene>
<name>A0A644U9H1_9ZZZZ</name>
<sequence>MKKYLLIILITLLIGSISAVMADNGTLESDRLVILNESGNNVSYNAVCIDEERSIYIGSNVSTKENITTRDGVINYIVNNWYEGLNETENFTEFQNGIWNLSQNTSLPFKQYPDNYKQQRVHEYQKITTQQNINGSLYNVTKWTEIIDTFTFRMTGDGWGVGVQDLMIFLFDSQSINHTELTLIPNDVNNNTTNNTTNNNTNNNTNSNNKTDLENKTKNATNIYEDPNLKSNNVITDNITTSANMRETGIPIIAAILVLLASIGVLARKK</sequence>